<keyword evidence="3" id="KW-1185">Reference proteome</keyword>
<reference evidence="2 3" key="1">
    <citation type="submission" date="2023-09" db="EMBL/GenBank/DDBJ databases">
        <authorList>
            <person name="Rey-Velasco X."/>
        </authorList>
    </citation>
    <scope>NUCLEOTIDE SEQUENCE [LARGE SCALE GENOMIC DNA]</scope>
    <source>
        <strain evidence="2 3">P385</strain>
    </source>
</reference>
<feature type="transmembrane region" description="Helical" evidence="1">
    <location>
        <begin position="43"/>
        <end position="64"/>
    </location>
</feature>
<dbReference type="Proteomes" id="UP001259982">
    <property type="component" value="Unassembled WGS sequence"/>
</dbReference>
<dbReference type="EMBL" id="JAVRHY010000008">
    <property type="protein sequence ID" value="MDT0618811.1"/>
    <property type="molecule type" value="Genomic_DNA"/>
</dbReference>
<organism evidence="2 3">
    <name type="scientific">Spectribacter acetivorans</name>
    <dbReference type="NCBI Taxonomy" id="3075603"/>
    <lineage>
        <taxon>Bacteria</taxon>
        <taxon>Pseudomonadati</taxon>
        <taxon>Pseudomonadota</taxon>
        <taxon>Gammaproteobacteria</taxon>
        <taxon>Salinisphaerales</taxon>
        <taxon>Salinisphaeraceae</taxon>
        <taxon>Spectribacter</taxon>
    </lineage>
</organism>
<name>A0ABU3BCU5_9GAMM</name>
<keyword evidence="1" id="KW-0812">Transmembrane</keyword>
<gene>
    <name evidence="2" type="ORF">RM531_10030</name>
</gene>
<feature type="transmembrane region" description="Helical" evidence="1">
    <location>
        <begin position="71"/>
        <end position="88"/>
    </location>
</feature>
<dbReference type="RefSeq" id="WP_311659015.1">
    <property type="nucleotide sequence ID" value="NZ_JAVRHY010000008.1"/>
</dbReference>
<keyword evidence="1" id="KW-1133">Transmembrane helix</keyword>
<sequence length="129" mass="13126">MPTCPLDKLGSALSGLCLLHCLAGPLVLGLAAGAAVDHHALHGLHAGMALMVVPVSGWALIAGVCRHRRGVVLVAGVAGLALMLMPIAGLEARLGHGPALTLTALGSVLLMAAHQWNMCLRPLEADSRP</sequence>
<evidence type="ECO:0000256" key="1">
    <source>
        <dbReference type="SAM" id="Phobius"/>
    </source>
</evidence>
<dbReference type="Pfam" id="PF03203">
    <property type="entry name" value="MerC"/>
    <property type="match status" value="1"/>
</dbReference>
<accession>A0ABU3BCU5</accession>
<dbReference type="InterPro" id="IPR004891">
    <property type="entry name" value="Mercury-R_MerC"/>
</dbReference>
<protein>
    <submittedName>
        <fullName evidence="2">MerC domain-containing protein</fullName>
    </submittedName>
</protein>
<comment type="caution">
    <text evidence="2">The sequence shown here is derived from an EMBL/GenBank/DDBJ whole genome shotgun (WGS) entry which is preliminary data.</text>
</comment>
<evidence type="ECO:0000313" key="3">
    <source>
        <dbReference type="Proteomes" id="UP001259982"/>
    </source>
</evidence>
<proteinExistence type="predicted"/>
<keyword evidence="1" id="KW-0472">Membrane</keyword>
<evidence type="ECO:0000313" key="2">
    <source>
        <dbReference type="EMBL" id="MDT0618811.1"/>
    </source>
</evidence>
<feature type="transmembrane region" description="Helical" evidence="1">
    <location>
        <begin position="94"/>
        <end position="113"/>
    </location>
</feature>